<evidence type="ECO:0000256" key="2">
    <source>
        <dbReference type="SAM" id="MobiDB-lite"/>
    </source>
</evidence>
<dbReference type="InterPro" id="IPR057242">
    <property type="entry name" value="PCFS4-like"/>
</dbReference>
<keyword evidence="5" id="KW-1185">Reference proteome</keyword>
<dbReference type="PROSITE" id="PS51391">
    <property type="entry name" value="CID"/>
    <property type="match status" value="1"/>
</dbReference>
<evidence type="ECO:0000256" key="1">
    <source>
        <dbReference type="ARBA" id="ARBA00022664"/>
    </source>
</evidence>
<evidence type="ECO:0000313" key="4">
    <source>
        <dbReference type="EMBL" id="GJT56385.1"/>
    </source>
</evidence>
<protein>
    <submittedName>
        <fullName evidence="4">CID domain-containing protein</fullName>
    </submittedName>
</protein>
<dbReference type="InterPro" id="IPR013087">
    <property type="entry name" value="Znf_C2H2_type"/>
</dbReference>
<dbReference type="SUPFAM" id="SSF48464">
    <property type="entry name" value="ENTH/VHS domain"/>
    <property type="match status" value="1"/>
</dbReference>
<dbReference type="PANTHER" id="PTHR15921:SF12">
    <property type="entry name" value="POLYADENYLATION AND CLEAVAGE FACTOR HOMOLOG 4"/>
    <property type="match status" value="1"/>
</dbReference>
<organism evidence="4 5">
    <name type="scientific">Tanacetum coccineum</name>
    <dbReference type="NCBI Taxonomy" id="301880"/>
    <lineage>
        <taxon>Eukaryota</taxon>
        <taxon>Viridiplantae</taxon>
        <taxon>Streptophyta</taxon>
        <taxon>Embryophyta</taxon>
        <taxon>Tracheophyta</taxon>
        <taxon>Spermatophyta</taxon>
        <taxon>Magnoliopsida</taxon>
        <taxon>eudicotyledons</taxon>
        <taxon>Gunneridae</taxon>
        <taxon>Pentapetalae</taxon>
        <taxon>asterids</taxon>
        <taxon>campanulids</taxon>
        <taxon>Asterales</taxon>
        <taxon>Asteraceae</taxon>
        <taxon>Asteroideae</taxon>
        <taxon>Anthemideae</taxon>
        <taxon>Anthemidinae</taxon>
        <taxon>Tanacetum</taxon>
    </lineage>
</organism>
<feature type="domain" description="CID" evidence="3">
    <location>
        <begin position="54"/>
        <end position="182"/>
    </location>
</feature>
<feature type="region of interest" description="Disordered" evidence="2">
    <location>
        <begin position="371"/>
        <end position="392"/>
    </location>
</feature>
<name>A0ABQ5F0H5_9ASTR</name>
<dbReference type="PANTHER" id="PTHR15921">
    <property type="entry name" value="PRE-MRNA CLEAVAGE COMPLEX II"/>
    <property type="match status" value="1"/>
</dbReference>
<evidence type="ECO:0000259" key="3">
    <source>
        <dbReference type="PROSITE" id="PS51391"/>
    </source>
</evidence>
<dbReference type="CDD" id="cd16982">
    <property type="entry name" value="CID_Pcf11"/>
    <property type="match status" value="1"/>
</dbReference>
<dbReference type="InterPro" id="IPR008942">
    <property type="entry name" value="ENTH_VHS"/>
</dbReference>
<dbReference type="InterPro" id="IPR045154">
    <property type="entry name" value="PCF11-like"/>
</dbReference>
<dbReference type="PROSITE" id="PS00028">
    <property type="entry name" value="ZINC_FINGER_C2H2_1"/>
    <property type="match status" value="1"/>
</dbReference>
<dbReference type="Pfam" id="PF04818">
    <property type="entry name" value="CID"/>
    <property type="match status" value="1"/>
</dbReference>
<accession>A0ABQ5F0H5</accession>
<dbReference type="Gene3D" id="1.25.40.90">
    <property type="match status" value="1"/>
</dbReference>
<dbReference type="SMART" id="SM00582">
    <property type="entry name" value="RPR"/>
    <property type="match status" value="1"/>
</dbReference>
<sequence length="1069" mass="119011">MDGTSYITNRTITYRPPPQNDTVSSTKSLTPIVDRFKALLKERVEDDDDDVALSTDEIVEVYEAVLSELVINSKPIITDLTIIAGEQRIHGTGIADAICARIIEAPVEHKLPSLYLLDSIVKNIGKDYVRHFSARLPEVYCLAYRQVHPNMHPSMRHLFGTWSTVFPSSVLRKIETQLQFSPSSTYPSSGIKASESPRPAHGIHVNPKYLEVRRQLENSNADSKINARTTSTSEILEPPATGIDEYESDSRDVSSSHIGPHRLGSTSNVVRTPFSLGHARPPSPTVDEYAMDEGTSSHHGYSHRPYGMTVDIQRPRALIDAYGADERNTTRNQNIRHVKNSAINGLSSKVGGQTWQTTEEEEFEWEDMSPTLAGHGHALGANRSMPRKNDFSRASWSNQEMIPSVVLNNAVSSSDHGLKRKFSALHNEPSDNPALHYPREVRNRSHDQPWATRHNYNPHVPRPSLIDSSNGAWRPSVNMQASQPVPVPIPPHPYKNYTGSSYDMLNATNTAANDNVPFLRQPFDANENRARNQLPQLPNQHAGFASNQQIPGHGGKFQPQLPLPHDVRPNMVQPPLPYNSSHLNIQPMIRAYTPQRFEAPRSASSNQVPGMQSSMPFHAQGVGYPPLPPGLPPSSLPMTSIPQHPSVAPSPPAGGALSGLFSSLVAQGLLSLTKPSPEQASVGLEFDPDVLKNRHESAITALYADLPRQCKTCGLRFKLQEEHSSHMDWHVTKNRVSRNRKQKPSRKWFANVSMWLSSAEALGADAVPGFLLPSENVVEKKDDEELAVPADEDQNACELCGEPFEDFYSDETEEWMYRGAVYMNAPTGSTVGMDRSQLGPIVHAKCRSESTVAPLNDSGNNGQDHAQGNKTPLILSWERIPRLDSGVRGYNTTRGRCITSEYGIPEGLHPELPDPEETIVDFPKGKVGVYTKFFEFANYRIPLSQFPFIIPLRHSWKNTPQCYTKPLDSLKNWNNRFFWVDERIFRTVVAWRTSAPKDGMPPADSYSSVDVTTLNTRRTPIQKQPEVLLCLVRLSRNYFLGDDVNGLVQLDQCPESPQGEDRGLTSCCP</sequence>
<dbReference type="Pfam" id="PF23228">
    <property type="entry name" value="zf_PCFS4"/>
    <property type="match status" value="1"/>
</dbReference>
<feature type="region of interest" description="Disordered" evidence="2">
    <location>
        <begin position="220"/>
        <end position="287"/>
    </location>
</feature>
<dbReference type="InterPro" id="IPR006569">
    <property type="entry name" value="CID_dom"/>
</dbReference>
<dbReference type="EMBL" id="BQNB010016840">
    <property type="protein sequence ID" value="GJT56385.1"/>
    <property type="molecule type" value="Genomic_DNA"/>
</dbReference>
<keyword evidence="1" id="KW-0507">mRNA processing</keyword>
<proteinExistence type="predicted"/>
<dbReference type="Proteomes" id="UP001151760">
    <property type="component" value="Unassembled WGS sequence"/>
</dbReference>
<feature type="compositionally biased region" description="Polar residues" evidence="2">
    <location>
        <begin position="220"/>
        <end position="234"/>
    </location>
</feature>
<gene>
    <name evidence="4" type="ORF">Tco_0991439</name>
</gene>
<evidence type="ECO:0000313" key="5">
    <source>
        <dbReference type="Proteomes" id="UP001151760"/>
    </source>
</evidence>
<comment type="caution">
    <text evidence="4">The sequence shown here is derived from an EMBL/GenBank/DDBJ whole genome shotgun (WGS) entry which is preliminary data.</text>
</comment>
<reference evidence="4" key="1">
    <citation type="journal article" date="2022" name="Int. J. Mol. Sci.">
        <title>Draft Genome of Tanacetum Coccineum: Genomic Comparison of Closely Related Tanacetum-Family Plants.</title>
        <authorList>
            <person name="Yamashiro T."/>
            <person name="Shiraishi A."/>
            <person name="Nakayama K."/>
            <person name="Satake H."/>
        </authorList>
    </citation>
    <scope>NUCLEOTIDE SEQUENCE</scope>
</reference>
<dbReference type="InterPro" id="IPR047415">
    <property type="entry name" value="Pcf11_CID"/>
</dbReference>
<feature type="region of interest" description="Disordered" evidence="2">
    <location>
        <begin position="443"/>
        <end position="464"/>
    </location>
</feature>
<reference evidence="4" key="2">
    <citation type="submission" date="2022-01" db="EMBL/GenBank/DDBJ databases">
        <authorList>
            <person name="Yamashiro T."/>
            <person name="Shiraishi A."/>
            <person name="Satake H."/>
            <person name="Nakayama K."/>
        </authorList>
    </citation>
    <scope>NUCLEOTIDE SEQUENCE</scope>
</reference>